<dbReference type="PIRSF" id="PIRSF006276">
    <property type="entry name" value="UspA"/>
    <property type="match status" value="1"/>
</dbReference>
<evidence type="ECO:0000313" key="4">
    <source>
        <dbReference type="EMBL" id="BAY59441.1"/>
    </source>
</evidence>
<proteinExistence type="inferred from homology"/>
<dbReference type="EMBL" id="AP018204">
    <property type="protein sequence ID" value="BAY59441.1"/>
    <property type="molecule type" value="Genomic_DNA"/>
</dbReference>
<name>A0A1Z4JRR1_LEPBY</name>
<reference evidence="4 5" key="1">
    <citation type="submission" date="2017-06" db="EMBL/GenBank/DDBJ databases">
        <title>Genome sequencing of cyanobaciteial culture collection at National Institute for Environmental Studies (NIES).</title>
        <authorList>
            <person name="Hirose Y."/>
            <person name="Shimura Y."/>
            <person name="Fujisawa T."/>
            <person name="Nakamura Y."/>
            <person name="Kawachi M."/>
        </authorList>
    </citation>
    <scope>NUCLEOTIDE SEQUENCE [LARGE SCALE GENOMIC DNA]</scope>
    <source>
        <strain evidence="4 5">NIES-2135</strain>
        <plasmid evidence="5">Plasmid Plasmid1 dna</plasmid>
    </source>
</reference>
<sequence length="176" mass="19560">MFYKILVAIDQSDLGEQLMEKAITIAKPIDAQLMLLNVASPFYSGYPDPPVYPMVDSIYQEANQTILERYEQEVEAINQQGLDLLRSQQAIATQAGVETEITQSFGDPGHVICDVARNWQADLIIIGRRGLSGWKEMILGSVSNYVIHHAPCSVLTVQPLLQSTPEAPHIAQVHHH</sequence>
<comment type="similarity">
    <text evidence="1">Belongs to the universal stress protein A family.</text>
</comment>
<dbReference type="CDD" id="cd00293">
    <property type="entry name" value="USP-like"/>
    <property type="match status" value="1"/>
</dbReference>
<dbReference type="SUPFAM" id="SSF52402">
    <property type="entry name" value="Adenine nucleotide alpha hydrolases-like"/>
    <property type="match status" value="1"/>
</dbReference>
<evidence type="ECO:0000256" key="1">
    <source>
        <dbReference type="ARBA" id="ARBA00008791"/>
    </source>
</evidence>
<geneLocation type="plasmid" evidence="4">
    <name>plasmid1</name>
</geneLocation>
<dbReference type="Pfam" id="PF00582">
    <property type="entry name" value="Usp"/>
    <property type="match status" value="1"/>
</dbReference>
<keyword evidence="4" id="KW-0614">Plasmid</keyword>
<feature type="domain" description="UspA" evidence="3">
    <location>
        <begin position="1"/>
        <end position="157"/>
    </location>
</feature>
<dbReference type="InterPro" id="IPR014729">
    <property type="entry name" value="Rossmann-like_a/b/a_fold"/>
</dbReference>
<dbReference type="Gene3D" id="3.40.50.620">
    <property type="entry name" value="HUPs"/>
    <property type="match status" value="1"/>
</dbReference>
<organism evidence="4 5">
    <name type="scientific">Leptolyngbya boryana NIES-2135</name>
    <dbReference type="NCBI Taxonomy" id="1973484"/>
    <lineage>
        <taxon>Bacteria</taxon>
        <taxon>Bacillati</taxon>
        <taxon>Cyanobacteriota</taxon>
        <taxon>Cyanophyceae</taxon>
        <taxon>Leptolyngbyales</taxon>
        <taxon>Leptolyngbyaceae</taxon>
        <taxon>Leptolyngbya group</taxon>
        <taxon>Leptolyngbya</taxon>
    </lineage>
</organism>
<dbReference type="AlphaFoldDB" id="A0A1Z4JRR1"/>
<protein>
    <recommendedName>
        <fullName evidence="3">UspA domain-containing protein</fullName>
    </recommendedName>
</protein>
<evidence type="ECO:0000259" key="3">
    <source>
        <dbReference type="Pfam" id="PF00582"/>
    </source>
</evidence>
<dbReference type="PRINTS" id="PR01438">
    <property type="entry name" value="UNVRSLSTRESS"/>
</dbReference>
<feature type="coiled-coil region" evidence="2">
    <location>
        <begin position="60"/>
        <end position="87"/>
    </location>
</feature>
<evidence type="ECO:0000256" key="2">
    <source>
        <dbReference type="SAM" id="Coils"/>
    </source>
</evidence>
<dbReference type="InterPro" id="IPR006016">
    <property type="entry name" value="UspA"/>
</dbReference>
<dbReference type="InterPro" id="IPR006015">
    <property type="entry name" value="Universal_stress_UspA"/>
</dbReference>
<keyword evidence="2" id="KW-0175">Coiled coil</keyword>
<accession>A0A1Z4JRR1</accession>
<dbReference type="PANTHER" id="PTHR46268">
    <property type="entry name" value="STRESS RESPONSE PROTEIN NHAX"/>
    <property type="match status" value="1"/>
</dbReference>
<evidence type="ECO:0000313" key="5">
    <source>
        <dbReference type="Proteomes" id="UP000217895"/>
    </source>
</evidence>
<dbReference type="Proteomes" id="UP000217895">
    <property type="component" value="Plasmid Plasmid1 dna"/>
</dbReference>
<keyword evidence="5" id="KW-1185">Reference proteome</keyword>
<gene>
    <name evidence="4" type="ORF">NIES2135_63180</name>
</gene>
<dbReference type="PANTHER" id="PTHR46268:SF8">
    <property type="entry name" value="UNIVERSAL STRESS PROTEIN SLL1388"/>
    <property type="match status" value="1"/>
</dbReference>